<comment type="similarity">
    <text evidence="1">Belongs to the NmrA-type oxidoreductase family.</text>
</comment>
<keyword evidence="5" id="KW-1185">Reference proteome</keyword>
<evidence type="ECO:0000256" key="1">
    <source>
        <dbReference type="ARBA" id="ARBA00006328"/>
    </source>
</evidence>
<reference evidence="4" key="1">
    <citation type="submission" date="2023-06" db="EMBL/GenBank/DDBJ databases">
        <title>Genome-scale phylogeny and comparative genomics of the fungal order Sordariales.</title>
        <authorList>
            <consortium name="Lawrence Berkeley National Laboratory"/>
            <person name="Hensen N."/>
            <person name="Bonometti L."/>
            <person name="Westerberg I."/>
            <person name="Brannstrom I.O."/>
            <person name="Guillou S."/>
            <person name="Cros-Aarteil S."/>
            <person name="Calhoun S."/>
            <person name="Haridas S."/>
            <person name="Kuo A."/>
            <person name="Mondo S."/>
            <person name="Pangilinan J."/>
            <person name="Riley R."/>
            <person name="Labutti K."/>
            <person name="Andreopoulos B."/>
            <person name="Lipzen A."/>
            <person name="Chen C."/>
            <person name="Yanf M."/>
            <person name="Daum C."/>
            <person name="Ng V."/>
            <person name="Clum A."/>
            <person name="Steindorff A."/>
            <person name="Ohm R."/>
            <person name="Martin F."/>
            <person name="Silar P."/>
            <person name="Natvig D."/>
            <person name="Lalanne C."/>
            <person name="Gautier V."/>
            <person name="Ament-Velasquez S.L."/>
            <person name="Kruys A."/>
            <person name="Hutchinson M.I."/>
            <person name="Powell A.J."/>
            <person name="Barry K."/>
            <person name="Miller A.N."/>
            <person name="Grigoriev I.V."/>
            <person name="Debuchy R."/>
            <person name="Gladieux P."/>
            <person name="Thoren M.H."/>
            <person name="Johannesson H."/>
        </authorList>
    </citation>
    <scope>NUCLEOTIDE SEQUENCE</scope>
    <source>
        <strain evidence="4">8032-3</strain>
    </source>
</reference>
<sequence>MSRDILIVGATGQQGRAVINALFAPTAHHGPPIRILALTRSASSPKAQALQTSYPDIVLVEGDTRNPAPIFAANPSIAAVFLVTVPPDEEEQALPFIEAAVASGTHVDHVVFTSVDRGGDLESWTHPTEVPHFAAKHRIEIRLRQLCDSAGRRWTILRPTGFMDTYNPGFFGKLMASLWRTGAPNHMRMQLVSTHDIGIFGAKALSNPEEWAGKAVALAGDELSFSELRDIFGRTVGKELPQSYSVLAWVVLWSVKDARKSFEWYNTAGHGADIASLRQQHPDLQTFEKWLQESSQWKKDNGVL</sequence>
<dbReference type="InterPro" id="IPR008030">
    <property type="entry name" value="NmrA-like"/>
</dbReference>
<evidence type="ECO:0000313" key="4">
    <source>
        <dbReference type="EMBL" id="KAK1766655.1"/>
    </source>
</evidence>
<dbReference type="PANTHER" id="PTHR42748">
    <property type="entry name" value="NITROGEN METABOLITE REPRESSION PROTEIN NMRA FAMILY MEMBER"/>
    <property type="match status" value="1"/>
</dbReference>
<dbReference type="PANTHER" id="PTHR42748:SF7">
    <property type="entry name" value="NMRA LIKE REDOX SENSOR 1-RELATED"/>
    <property type="match status" value="1"/>
</dbReference>
<keyword evidence="2" id="KW-0521">NADP</keyword>
<dbReference type="Gene3D" id="3.40.50.720">
    <property type="entry name" value="NAD(P)-binding Rossmann-like Domain"/>
    <property type="match status" value="1"/>
</dbReference>
<dbReference type="EMBL" id="MU839011">
    <property type="protein sequence ID" value="KAK1766655.1"/>
    <property type="molecule type" value="Genomic_DNA"/>
</dbReference>
<dbReference type="GO" id="GO:0005634">
    <property type="term" value="C:nucleus"/>
    <property type="evidence" value="ECO:0007669"/>
    <property type="project" value="TreeGrafter"/>
</dbReference>
<evidence type="ECO:0000259" key="3">
    <source>
        <dbReference type="Pfam" id="PF05368"/>
    </source>
</evidence>
<name>A0AAJ0BY59_9PEZI</name>
<dbReference type="RefSeq" id="XP_060282868.1">
    <property type="nucleotide sequence ID" value="XM_060428186.1"/>
</dbReference>
<organism evidence="4 5">
    <name type="scientific">Phialemonium atrogriseum</name>
    <dbReference type="NCBI Taxonomy" id="1093897"/>
    <lineage>
        <taxon>Eukaryota</taxon>
        <taxon>Fungi</taxon>
        <taxon>Dikarya</taxon>
        <taxon>Ascomycota</taxon>
        <taxon>Pezizomycotina</taxon>
        <taxon>Sordariomycetes</taxon>
        <taxon>Sordariomycetidae</taxon>
        <taxon>Cephalothecales</taxon>
        <taxon>Cephalothecaceae</taxon>
        <taxon>Phialemonium</taxon>
    </lineage>
</organism>
<dbReference type="GeneID" id="85311373"/>
<dbReference type="Proteomes" id="UP001244011">
    <property type="component" value="Unassembled WGS sequence"/>
</dbReference>
<evidence type="ECO:0000256" key="2">
    <source>
        <dbReference type="ARBA" id="ARBA00022857"/>
    </source>
</evidence>
<dbReference type="Pfam" id="PF05368">
    <property type="entry name" value="NmrA"/>
    <property type="match status" value="1"/>
</dbReference>
<dbReference type="SUPFAM" id="SSF51735">
    <property type="entry name" value="NAD(P)-binding Rossmann-fold domains"/>
    <property type="match status" value="1"/>
</dbReference>
<gene>
    <name evidence="4" type="ORF">QBC33DRAFT_541677</name>
</gene>
<evidence type="ECO:0000313" key="5">
    <source>
        <dbReference type="Proteomes" id="UP001244011"/>
    </source>
</evidence>
<dbReference type="InterPro" id="IPR051164">
    <property type="entry name" value="NmrA-like_oxidored"/>
</dbReference>
<dbReference type="InterPro" id="IPR036291">
    <property type="entry name" value="NAD(P)-bd_dom_sf"/>
</dbReference>
<accession>A0AAJ0BY59</accession>
<dbReference type="Gene3D" id="3.90.25.10">
    <property type="entry name" value="UDP-galactose 4-epimerase, domain 1"/>
    <property type="match status" value="1"/>
</dbReference>
<feature type="domain" description="NmrA-like" evidence="3">
    <location>
        <begin position="2"/>
        <end position="242"/>
    </location>
</feature>
<proteinExistence type="inferred from homology"/>
<comment type="caution">
    <text evidence="4">The sequence shown here is derived from an EMBL/GenBank/DDBJ whole genome shotgun (WGS) entry which is preliminary data.</text>
</comment>
<dbReference type="AlphaFoldDB" id="A0AAJ0BY59"/>
<protein>
    <recommendedName>
        <fullName evidence="3">NmrA-like domain-containing protein</fullName>
    </recommendedName>
</protein>